<sequence>MADSAVRRLNQNPYDRETTDLIRLLFMPKNGQDPNNRDAMSKVKDIFVNINTHYRLETTGPLQAADIMIYCNDARYVFQGKRDKKNRKIYYDITTNTQVLYNDQSCHDGFGDFATLAVTYNALWETKHWNEAAQKLELNYEDRPTQIQLCPWFIDFIKTKKYKLGYQVARSNIGRFVVKKAESNQGLTQIDAFSLPDKVLLHEMTHGKSAFVDSKEINGEWEDFEGTDDVSYVFRNSKHFEPSHEQH</sequence>
<dbReference type="AlphaFoldDB" id="A0A6A5UCP9"/>
<dbReference type="EMBL" id="ML976978">
    <property type="protein sequence ID" value="KAF1962963.1"/>
    <property type="molecule type" value="Genomic_DNA"/>
</dbReference>
<organism evidence="1 2">
    <name type="scientific">Byssothecium circinans</name>
    <dbReference type="NCBI Taxonomy" id="147558"/>
    <lineage>
        <taxon>Eukaryota</taxon>
        <taxon>Fungi</taxon>
        <taxon>Dikarya</taxon>
        <taxon>Ascomycota</taxon>
        <taxon>Pezizomycotina</taxon>
        <taxon>Dothideomycetes</taxon>
        <taxon>Pleosporomycetidae</taxon>
        <taxon>Pleosporales</taxon>
        <taxon>Massarineae</taxon>
        <taxon>Massarinaceae</taxon>
        <taxon>Byssothecium</taxon>
    </lineage>
</organism>
<evidence type="ECO:0008006" key="3">
    <source>
        <dbReference type="Google" id="ProtNLM"/>
    </source>
</evidence>
<evidence type="ECO:0000313" key="1">
    <source>
        <dbReference type="EMBL" id="KAF1962963.1"/>
    </source>
</evidence>
<dbReference type="GO" id="GO:0008237">
    <property type="term" value="F:metallopeptidase activity"/>
    <property type="evidence" value="ECO:0007669"/>
    <property type="project" value="InterPro"/>
</dbReference>
<reference evidence="1" key="1">
    <citation type="journal article" date="2020" name="Stud. Mycol.">
        <title>101 Dothideomycetes genomes: a test case for predicting lifestyles and emergence of pathogens.</title>
        <authorList>
            <person name="Haridas S."/>
            <person name="Albert R."/>
            <person name="Binder M."/>
            <person name="Bloem J."/>
            <person name="Labutti K."/>
            <person name="Salamov A."/>
            <person name="Andreopoulos B."/>
            <person name="Baker S."/>
            <person name="Barry K."/>
            <person name="Bills G."/>
            <person name="Bluhm B."/>
            <person name="Cannon C."/>
            <person name="Castanera R."/>
            <person name="Culley D."/>
            <person name="Daum C."/>
            <person name="Ezra D."/>
            <person name="Gonzalez J."/>
            <person name="Henrissat B."/>
            <person name="Kuo A."/>
            <person name="Liang C."/>
            <person name="Lipzen A."/>
            <person name="Lutzoni F."/>
            <person name="Magnuson J."/>
            <person name="Mondo S."/>
            <person name="Nolan M."/>
            <person name="Ohm R."/>
            <person name="Pangilinan J."/>
            <person name="Park H.-J."/>
            <person name="Ramirez L."/>
            <person name="Alfaro M."/>
            <person name="Sun H."/>
            <person name="Tritt A."/>
            <person name="Yoshinaga Y."/>
            <person name="Zwiers L.-H."/>
            <person name="Turgeon B."/>
            <person name="Goodwin S."/>
            <person name="Spatafora J."/>
            <person name="Crous P."/>
            <person name="Grigoriev I."/>
        </authorList>
    </citation>
    <scope>NUCLEOTIDE SEQUENCE</scope>
    <source>
        <strain evidence="1">CBS 675.92</strain>
    </source>
</reference>
<evidence type="ECO:0000313" key="2">
    <source>
        <dbReference type="Proteomes" id="UP000800035"/>
    </source>
</evidence>
<dbReference type="Gene3D" id="3.40.390.10">
    <property type="entry name" value="Collagenase (Catalytic Domain)"/>
    <property type="match status" value="1"/>
</dbReference>
<proteinExistence type="predicted"/>
<accession>A0A6A5UCP9</accession>
<protein>
    <recommendedName>
        <fullName evidence="3">Lysine-specific metallo-endopeptidase domain-containing protein</fullName>
    </recommendedName>
</protein>
<name>A0A6A5UCP9_9PLEO</name>
<dbReference type="OrthoDB" id="4507347at2759"/>
<dbReference type="InterPro" id="IPR024079">
    <property type="entry name" value="MetalloPept_cat_dom_sf"/>
</dbReference>
<gene>
    <name evidence="1" type="ORF">CC80DRAFT_399507</name>
</gene>
<dbReference type="Proteomes" id="UP000800035">
    <property type="component" value="Unassembled WGS sequence"/>
</dbReference>
<keyword evidence="2" id="KW-1185">Reference proteome</keyword>